<feature type="transmembrane region" description="Helical" evidence="10">
    <location>
        <begin position="263"/>
        <end position="285"/>
    </location>
</feature>
<evidence type="ECO:0000259" key="11">
    <source>
        <dbReference type="PROSITE" id="PS50893"/>
    </source>
</evidence>
<evidence type="ECO:0000256" key="3">
    <source>
        <dbReference type="ARBA" id="ARBA00022475"/>
    </source>
</evidence>
<dbReference type="RefSeq" id="WP_212697105.1">
    <property type="nucleotide sequence ID" value="NZ_CP058649.1"/>
</dbReference>
<feature type="transmembrane region" description="Helical" evidence="10">
    <location>
        <begin position="621"/>
        <end position="649"/>
    </location>
</feature>
<accession>A0A8J8MHI3</accession>
<dbReference type="GO" id="GO:0005524">
    <property type="term" value="F:ATP binding"/>
    <property type="evidence" value="ECO:0007669"/>
    <property type="project" value="UniProtKB-KW"/>
</dbReference>
<dbReference type="FunFam" id="3.40.50.300:FF:000032">
    <property type="entry name" value="Export ABC transporter ATP-binding protein"/>
    <property type="match status" value="1"/>
</dbReference>
<dbReference type="GO" id="GO:0022857">
    <property type="term" value="F:transmembrane transporter activity"/>
    <property type="evidence" value="ECO:0007669"/>
    <property type="project" value="TreeGrafter"/>
</dbReference>
<evidence type="ECO:0000313" key="13">
    <source>
        <dbReference type="Proteomes" id="UP000683246"/>
    </source>
</evidence>
<evidence type="ECO:0000256" key="1">
    <source>
        <dbReference type="ARBA" id="ARBA00004429"/>
    </source>
</evidence>
<comment type="similarity">
    <text evidence="9">Belongs to the ABC transporter superfamily. Macrolide exporter (TC 3.A.1.122) family.</text>
</comment>
<keyword evidence="6 12" id="KW-0067">ATP-binding</keyword>
<evidence type="ECO:0000256" key="5">
    <source>
        <dbReference type="ARBA" id="ARBA00022741"/>
    </source>
</evidence>
<evidence type="ECO:0000256" key="10">
    <source>
        <dbReference type="SAM" id="Phobius"/>
    </source>
</evidence>
<evidence type="ECO:0000256" key="8">
    <source>
        <dbReference type="ARBA" id="ARBA00023136"/>
    </source>
</evidence>
<reference evidence="12" key="1">
    <citation type="submission" date="2020-07" db="EMBL/GenBank/DDBJ databases">
        <title>Vallitalea pronyensis genome.</title>
        <authorList>
            <person name="Postec A."/>
        </authorList>
    </citation>
    <scope>NUCLEOTIDE SEQUENCE</scope>
    <source>
        <strain evidence="12">FatNI3</strain>
    </source>
</reference>
<keyword evidence="5" id="KW-0547">Nucleotide-binding</keyword>
<dbReference type="InterPro" id="IPR017911">
    <property type="entry name" value="MacB-like_ATP-bd"/>
</dbReference>
<keyword evidence="4 10" id="KW-0812">Transmembrane</keyword>
<keyword evidence="13" id="KW-1185">Reference proteome</keyword>
<dbReference type="InterPro" id="IPR027417">
    <property type="entry name" value="P-loop_NTPase"/>
</dbReference>
<keyword evidence="8 10" id="KW-0472">Membrane</keyword>
<dbReference type="PROSITE" id="PS00211">
    <property type="entry name" value="ABC_TRANSPORTER_1"/>
    <property type="match status" value="1"/>
</dbReference>
<dbReference type="Proteomes" id="UP000683246">
    <property type="component" value="Chromosome"/>
</dbReference>
<evidence type="ECO:0000256" key="6">
    <source>
        <dbReference type="ARBA" id="ARBA00022840"/>
    </source>
</evidence>
<keyword evidence="3" id="KW-1003">Cell membrane</keyword>
<sequence length="757" mass="85090">MLKLENITKRYELKKKTVYAVNNVNMTFHKGEFVSILGLSGSGKTTLVSQLGGLDQPSEGRIIVNGVDTSSFKQQDWNNYRKNNIGFVFQDFHLIAHLTAKENIEIALSLSGLTPKEKSDRAEELLALMGITEQRDQLPKQLSGGQKQRVAIARALSNKPDIILADEPTGALDPDTSVQIMEILQALAENGHLVIMVTHNKYLARDYSTRIVALESGKIISNEEVRPSKQYKDDQLSTDKSSLQFFTAVKIAMNNLKIRKKSTIFSMVSLIPSMVLIFGIMNLIFNMSGYKADFKPLLGDVLGKDNLLYVTPFEDEQLESTQKTIYKEVNRLNVYNPRIEPFKNTIIEPYTDDAISDMEDIEGVDKVLRNTYFDVIIDEKPFLLMALPPKAYASYQYGVPKKHYPEDHEEGIIMSSEAAKVLLQDNHASVKHLVGTDITFNIYNYKSAAIKLPSIMEEKNVIHTKVIDIMDISTKTKLMSNYHAGYIYVSYGYAESLRERFDLDDFTLFSYSVPDPFKSVVGVEVEGGFLITGPQLVADPLRHLRIKTSLQEKYNLFQFREFDLNMRGNNYSVKHTVILNDAFNKDSLAKLKEYGHVTKSRFDAYSVESAKKTNEYINYSLLSATLIAVVVILIPTLLVCVILYVSIILRTKEIGILKSIGARNKDILNIFTMESGILALSSGIISLVVALPLIQYVRNILESEYDLQASLGSNPMDYNMLGIITAFILSVGIITMIGLLPGRKASKLQPNTLLKHE</sequence>
<proteinExistence type="inferred from homology"/>
<dbReference type="Pfam" id="PF02687">
    <property type="entry name" value="FtsX"/>
    <property type="match status" value="1"/>
</dbReference>
<dbReference type="Pfam" id="PF00005">
    <property type="entry name" value="ABC_tran"/>
    <property type="match status" value="1"/>
</dbReference>
<dbReference type="InterPro" id="IPR003838">
    <property type="entry name" value="ABC3_permease_C"/>
</dbReference>
<dbReference type="AlphaFoldDB" id="A0A8J8MHI3"/>
<dbReference type="PANTHER" id="PTHR24220:SF692">
    <property type="entry name" value="ABC TRANSPORTER DOMAIN-CONTAINING PROTEIN"/>
    <property type="match status" value="1"/>
</dbReference>
<evidence type="ECO:0000256" key="9">
    <source>
        <dbReference type="ARBA" id="ARBA00038388"/>
    </source>
</evidence>
<dbReference type="GO" id="GO:0016887">
    <property type="term" value="F:ATP hydrolysis activity"/>
    <property type="evidence" value="ECO:0007669"/>
    <property type="project" value="InterPro"/>
</dbReference>
<feature type="transmembrane region" description="Helical" evidence="10">
    <location>
        <begin position="670"/>
        <end position="698"/>
    </location>
</feature>
<dbReference type="PANTHER" id="PTHR24220">
    <property type="entry name" value="IMPORT ATP-BINDING PROTEIN"/>
    <property type="match status" value="1"/>
</dbReference>
<feature type="domain" description="ABC transporter" evidence="11">
    <location>
        <begin position="2"/>
        <end position="241"/>
    </location>
</feature>
<keyword evidence="7 10" id="KW-1133">Transmembrane helix</keyword>
<evidence type="ECO:0000256" key="7">
    <source>
        <dbReference type="ARBA" id="ARBA00022989"/>
    </source>
</evidence>
<dbReference type="InterPro" id="IPR003593">
    <property type="entry name" value="AAA+_ATPase"/>
</dbReference>
<dbReference type="Gene3D" id="3.40.50.300">
    <property type="entry name" value="P-loop containing nucleotide triphosphate hydrolases"/>
    <property type="match status" value="1"/>
</dbReference>
<keyword evidence="2" id="KW-0813">Transport</keyword>
<protein>
    <submittedName>
        <fullName evidence="12">ATP-binding cassette domain-containing protein</fullName>
    </submittedName>
</protein>
<dbReference type="CDD" id="cd03255">
    <property type="entry name" value="ABC_MJ0796_LolCDE_FtsE"/>
    <property type="match status" value="1"/>
</dbReference>
<dbReference type="GO" id="GO:0098796">
    <property type="term" value="C:membrane protein complex"/>
    <property type="evidence" value="ECO:0007669"/>
    <property type="project" value="UniProtKB-ARBA"/>
</dbReference>
<evidence type="ECO:0000256" key="4">
    <source>
        <dbReference type="ARBA" id="ARBA00022692"/>
    </source>
</evidence>
<dbReference type="SMART" id="SM00382">
    <property type="entry name" value="AAA"/>
    <property type="match status" value="1"/>
</dbReference>
<feature type="transmembrane region" description="Helical" evidence="10">
    <location>
        <begin position="718"/>
        <end position="740"/>
    </location>
</feature>
<evidence type="ECO:0000313" key="12">
    <source>
        <dbReference type="EMBL" id="QUI21636.1"/>
    </source>
</evidence>
<dbReference type="InterPro" id="IPR017871">
    <property type="entry name" value="ABC_transporter-like_CS"/>
</dbReference>
<dbReference type="KEGG" id="vpy:HZI73_04705"/>
<dbReference type="GO" id="GO:0005886">
    <property type="term" value="C:plasma membrane"/>
    <property type="evidence" value="ECO:0007669"/>
    <property type="project" value="UniProtKB-SubCell"/>
</dbReference>
<comment type="subcellular location">
    <subcellularLocation>
        <location evidence="1">Cell inner membrane</location>
        <topology evidence="1">Multi-pass membrane protein</topology>
    </subcellularLocation>
</comment>
<name>A0A8J8MHI3_9FIRM</name>
<dbReference type="InterPro" id="IPR003439">
    <property type="entry name" value="ABC_transporter-like_ATP-bd"/>
</dbReference>
<evidence type="ECO:0000256" key="2">
    <source>
        <dbReference type="ARBA" id="ARBA00022448"/>
    </source>
</evidence>
<organism evidence="12 13">
    <name type="scientific">Vallitalea pronyensis</name>
    <dbReference type="NCBI Taxonomy" id="1348613"/>
    <lineage>
        <taxon>Bacteria</taxon>
        <taxon>Bacillati</taxon>
        <taxon>Bacillota</taxon>
        <taxon>Clostridia</taxon>
        <taxon>Lachnospirales</taxon>
        <taxon>Vallitaleaceae</taxon>
        <taxon>Vallitalea</taxon>
    </lineage>
</organism>
<dbReference type="InterPro" id="IPR015854">
    <property type="entry name" value="ABC_transpr_LolD-like"/>
</dbReference>
<gene>
    <name evidence="12" type="ORF">HZI73_04705</name>
</gene>
<dbReference type="PROSITE" id="PS50893">
    <property type="entry name" value="ABC_TRANSPORTER_2"/>
    <property type="match status" value="1"/>
</dbReference>
<dbReference type="SUPFAM" id="SSF52540">
    <property type="entry name" value="P-loop containing nucleoside triphosphate hydrolases"/>
    <property type="match status" value="1"/>
</dbReference>
<dbReference type="EMBL" id="CP058649">
    <property type="protein sequence ID" value="QUI21636.1"/>
    <property type="molecule type" value="Genomic_DNA"/>
</dbReference>